<evidence type="ECO:0000256" key="6">
    <source>
        <dbReference type="ARBA" id="ARBA00023136"/>
    </source>
</evidence>
<evidence type="ECO:0000313" key="10">
    <source>
        <dbReference type="EMBL" id="EGY52529.1"/>
    </source>
</evidence>
<evidence type="ECO:0000256" key="4">
    <source>
        <dbReference type="ARBA" id="ARBA00022692"/>
    </source>
</evidence>
<dbReference type="EMBL" id="AGAY01000047">
    <property type="protein sequence ID" value="EGY52529.1"/>
    <property type="molecule type" value="Genomic_DNA"/>
</dbReference>
<dbReference type="Pfam" id="PF03895">
    <property type="entry name" value="YadA_anchor"/>
    <property type="match status" value="1"/>
</dbReference>
<reference evidence="10 11" key="1">
    <citation type="submission" date="2011-05" db="EMBL/GenBank/DDBJ databases">
        <authorList>
            <person name="Muzny D."/>
            <person name="Qin X."/>
            <person name="Deng J."/>
            <person name="Jiang H."/>
            <person name="Liu Y."/>
            <person name="Qu J."/>
            <person name="Song X.-Z."/>
            <person name="Zhang L."/>
            <person name="Thornton R."/>
            <person name="Coyle M."/>
            <person name="Francisco L."/>
            <person name="Jackson L."/>
            <person name="Javaid M."/>
            <person name="Korchina V."/>
            <person name="Kovar C."/>
            <person name="Mata R."/>
            <person name="Mathew T."/>
            <person name="Ngo R."/>
            <person name="Nguyen L."/>
            <person name="Nguyen N."/>
            <person name="Okwuonu G."/>
            <person name="Ongeri F."/>
            <person name="Pham C."/>
            <person name="Simmons D."/>
            <person name="Wilczek-Boney K."/>
            <person name="Hale W."/>
            <person name="Jakkamsetti A."/>
            <person name="Pham P."/>
            <person name="Ruth R."/>
            <person name="San Lucas F."/>
            <person name="Warren J."/>
            <person name="Zhang J."/>
            <person name="Zhao Z."/>
            <person name="Zhou C."/>
            <person name="Zhu D."/>
            <person name="Lee S."/>
            <person name="Bess C."/>
            <person name="Blankenburg K."/>
            <person name="Forbes L."/>
            <person name="Fu Q."/>
            <person name="Gubbala S."/>
            <person name="Hirani K."/>
            <person name="Jayaseelan J.C."/>
            <person name="Lara F."/>
            <person name="Munidasa M."/>
            <person name="Palculict T."/>
            <person name="Patil S."/>
            <person name="Pu L.-L."/>
            <person name="Saada N."/>
            <person name="Tang L."/>
            <person name="Weissenberger G."/>
            <person name="Zhu Y."/>
            <person name="Hemphill L."/>
            <person name="Shang Y."/>
            <person name="Youmans B."/>
            <person name="Ayvaz T."/>
            <person name="Ross M."/>
            <person name="Santibanez J."/>
            <person name="Aqrawi P."/>
            <person name="Gross S."/>
            <person name="Joshi V."/>
            <person name="Fowler G."/>
            <person name="Nazareth L."/>
            <person name="Reid J."/>
            <person name="Worley K."/>
            <person name="Petrosino J."/>
            <person name="Highlander S."/>
            <person name="Gibbs R."/>
        </authorList>
    </citation>
    <scope>NUCLEOTIDE SEQUENCE [LARGE SCALE GENOMIC DNA]</scope>
    <source>
        <strain evidence="10 11">871</strain>
    </source>
</reference>
<keyword evidence="5 8" id="KW-0732">Signal</keyword>
<feature type="signal peptide" evidence="8">
    <location>
        <begin position="1"/>
        <end position="33"/>
    </location>
</feature>
<evidence type="ECO:0000256" key="5">
    <source>
        <dbReference type="ARBA" id="ARBA00022729"/>
    </source>
</evidence>
<keyword evidence="7" id="KW-0998">Cell outer membrane</keyword>
<dbReference type="AlphaFoldDB" id="G4CI29"/>
<evidence type="ECO:0000256" key="3">
    <source>
        <dbReference type="ARBA" id="ARBA00022452"/>
    </source>
</evidence>
<comment type="subcellular location">
    <subcellularLocation>
        <location evidence="2">Cell outer membrane</location>
    </subcellularLocation>
    <subcellularLocation>
        <location evidence="1">Cell surface</location>
    </subcellularLocation>
</comment>
<feature type="chain" id="PRO_5003462042" description="Trimeric autotransporter adhesin YadA-like C-terminal membrane anchor domain-containing protein" evidence="8">
    <location>
        <begin position="34"/>
        <end position="443"/>
    </location>
</feature>
<proteinExistence type="predicted"/>
<gene>
    <name evidence="10" type="ORF">HMPREF9371_1268</name>
</gene>
<dbReference type="InterPro" id="IPR045584">
    <property type="entry name" value="Pilin-like"/>
</dbReference>
<protein>
    <recommendedName>
        <fullName evidence="9">Trimeric autotransporter adhesin YadA-like C-terminal membrane anchor domain-containing protein</fullName>
    </recommendedName>
</protein>
<evidence type="ECO:0000256" key="1">
    <source>
        <dbReference type="ARBA" id="ARBA00004241"/>
    </source>
</evidence>
<evidence type="ECO:0000256" key="8">
    <source>
        <dbReference type="SAM" id="SignalP"/>
    </source>
</evidence>
<evidence type="ECO:0000313" key="11">
    <source>
        <dbReference type="Proteomes" id="UP000003019"/>
    </source>
</evidence>
<comment type="caution">
    <text evidence="10">The sequence shown here is derived from an EMBL/GenBank/DDBJ whole genome shotgun (WGS) entry which is preliminary data.</text>
</comment>
<dbReference type="Proteomes" id="UP000003019">
    <property type="component" value="Unassembled WGS sequence"/>
</dbReference>
<name>G4CI29_9NEIS</name>
<accession>G4CI29</accession>
<dbReference type="STRING" id="1032488.HMPREF9371_1268"/>
<dbReference type="SUPFAM" id="SSF54523">
    <property type="entry name" value="Pili subunits"/>
    <property type="match status" value="1"/>
</dbReference>
<organism evidence="10 11">
    <name type="scientific">Neisseria shayeganii 871</name>
    <dbReference type="NCBI Taxonomy" id="1032488"/>
    <lineage>
        <taxon>Bacteria</taxon>
        <taxon>Pseudomonadati</taxon>
        <taxon>Pseudomonadota</taxon>
        <taxon>Betaproteobacteria</taxon>
        <taxon>Neisseriales</taxon>
        <taxon>Neisseriaceae</taxon>
        <taxon>Neisseria</taxon>
    </lineage>
</organism>
<dbReference type="HOGENOM" id="CLU_617950_0_0_4"/>
<keyword evidence="11" id="KW-1185">Reference proteome</keyword>
<dbReference type="InterPro" id="IPR005594">
    <property type="entry name" value="YadA_C"/>
</dbReference>
<evidence type="ECO:0000259" key="9">
    <source>
        <dbReference type="Pfam" id="PF03895"/>
    </source>
</evidence>
<dbReference type="GO" id="GO:0009986">
    <property type="term" value="C:cell surface"/>
    <property type="evidence" value="ECO:0007669"/>
    <property type="project" value="UniProtKB-SubCell"/>
</dbReference>
<evidence type="ECO:0000256" key="7">
    <source>
        <dbReference type="ARBA" id="ARBA00023237"/>
    </source>
</evidence>
<keyword evidence="4" id="KW-0812">Transmembrane</keyword>
<keyword evidence="6" id="KW-0472">Membrane</keyword>
<feature type="domain" description="Trimeric autotransporter adhesin YadA-like C-terminal membrane anchor" evidence="9">
    <location>
        <begin position="383"/>
        <end position="443"/>
    </location>
</feature>
<evidence type="ECO:0000256" key="2">
    <source>
        <dbReference type="ARBA" id="ARBA00004442"/>
    </source>
</evidence>
<dbReference type="Gene3D" id="3.30.1300.30">
    <property type="entry name" value="GSPII I/J protein-like"/>
    <property type="match status" value="1"/>
</dbReference>
<keyword evidence="3" id="KW-1134">Transmembrane beta strand</keyword>
<dbReference type="PATRIC" id="fig|1032488.3.peg.1191"/>
<dbReference type="GO" id="GO:0009279">
    <property type="term" value="C:cell outer membrane"/>
    <property type="evidence" value="ECO:0007669"/>
    <property type="project" value="UniProtKB-SubCell"/>
</dbReference>
<sequence>MTMIFRRANMTRLFRPAQTAALILSVLSGTAYAGDTPNRLNLLEAEHQSLKQSLSQVQAAATQNTQNLANLTLTSGEQQNELLVLDQELKKQQAGIERHSLSIADNTTAIHSNFGRIEANTNALQQQADRIQANQTQIGANRATLEQQARNIADTQAALQRISLGNGVDPEKIAQIDQNTQRIDNHQQRINANVANLNAQAGLIGANRQSITANQKALQQQSSRLDATQQTTDRQGQSIADNTTAIHSNFGRIETNTNALQQQSGRLDTAQQAIDRHGQTLREQAGTLKAHQAQLAAQQAQSERNRDAVAAHDTAIRRHQAEIAANRDLINQRLNQQGLRTAEAEAQIARNSAGLQQLSGEVRDLKQQTERGFAAQAALAGLFQPYGVGKFNLTAAVGGYRKQSAVAVGAGYRFNEQFATKAGVAFNTRGGAAVYHLGVNLEW</sequence>